<dbReference type="Proteomes" id="UP000298493">
    <property type="component" value="Unassembled WGS sequence"/>
</dbReference>
<evidence type="ECO:0008006" key="6">
    <source>
        <dbReference type="Google" id="ProtNLM"/>
    </source>
</evidence>
<feature type="compositionally biased region" description="Basic and acidic residues" evidence="1">
    <location>
        <begin position="134"/>
        <end position="149"/>
    </location>
</feature>
<evidence type="ECO:0000313" key="4">
    <source>
        <dbReference type="EMBL" id="TID24157.1"/>
    </source>
</evidence>
<dbReference type="EMBL" id="SNSC02000005">
    <property type="protein sequence ID" value="TID24157.1"/>
    <property type="molecule type" value="Genomic_DNA"/>
</dbReference>
<feature type="region of interest" description="Disordered" evidence="1">
    <location>
        <begin position="76"/>
        <end position="108"/>
    </location>
</feature>
<feature type="region of interest" description="Disordered" evidence="1">
    <location>
        <begin position="131"/>
        <end position="182"/>
    </location>
</feature>
<dbReference type="InterPro" id="IPR045226">
    <property type="entry name" value="Dsc3"/>
</dbReference>
<dbReference type="Pfam" id="PF13373">
    <property type="entry name" value="Dsc3_C"/>
    <property type="match status" value="1"/>
</dbReference>
<dbReference type="InterPro" id="IPR019413">
    <property type="entry name" value="Dsc3_ub-like_dom"/>
</dbReference>
<proteinExistence type="predicted"/>
<organism evidence="4 5">
    <name type="scientific">Venturia nashicola</name>
    <dbReference type="NCBI Taxonomy" id="86259"/>
    <lineage>
        <taxon>Eukaryota</taxon>
        <taxon>Fungi</taxon>
        <taxon>Dikarya</taxon>
        <taxon>Ascomycota</taxon>
        <taxon>Pezizomycotina</taxon>
        <taxon>Dothideomycetes</taxon>
        <taxon>Pleosporomycetidae</taxon>
        <taxon>Venturiales</taxon>
        <taxon>Venturiaceae</taxon>
        <taxon>Venturia</taxon>
    </lineage>
</organism>
<feature type="domain" description="DSC E3 ubiquitin ligase complex subunit 3 C-terminal" evidence="3">
    <location>
        <begin position="177"/>
        <end position="297"/>
    </location>
</feature>
<evidence type="ECO:0000256" key="1">
    <source>
        <dbReference type="SAM" id="MobiDB-lite"/>
    </source>
</evidence>
<feature type="domain" description="DSC E3 ubiquitin ligase complex subunit 3 ubiquitin-like" evidence="2">
    <location>
        <begin position="11"/>
        <end position="124"/>
    </location>
</feature>
<evidence type="ECO:0000313" key="5">
    <source>
        <dbReference type="Proteomes" id="UP000298493"/>
    </source>
</evidence>
<feature type="compositionally biased region" description="Pro residues" evidence="1">
    <location>
        <begin position="81"/>
        <end position="90"/>
    </location>
</feature>
<gene>
    <name evidence="4" type="ORF">E6O75_ATG02522</name>
</gene>
<comment type="caution">
    <text evidence="4">The sequence shown here is derived from an EMBL/GenBank/DDBJ whole genome shotgun (WGS) entry which is preliminary data.</text>
</comment>
<feature type="compositionally biased region" description="Basic and acidic residues" evidence="1">
    <location>
        <begin position="99"/>
        <end position="108"/>
    </location>
</feature>
<dbReference type="Pfam" id="PF10302">
    <property type="entry name" value="Dsc3_N"/>
    <property type="match status" value="1"/>
</dbReference>
<evidence type="ECO:0000259" key="2">
    <source>
        <dbReference type="Pfam" id="PF10302"/>
    </source>
</evidence>
<dbReference type="AlphaFoldDB" id="A0A4Z1P5D5"/>
<dbReference type="GO" id="GO:0044695">
    <property type="term" value="C:Dsc E3 ubiquitin ligase complex"/>
    <property type="evidence" value="ECO:0007669"/>
    <property type="project" value="InterPro"/>
</dbReference>
<name>A0A4Z1P5D5_9PEZI</name>
<dbReference type="GO" id="GO:0005783">
    <property type="term" value="C:endoplasmic reticulum"/>
    <property type="evidence" value="ECO:0007669"/>
    <property type="project" value="TreeGrafter"/>
</dbReference>
<dbReference type="InterPro" id="IPR025390">
    <property type="entry name" value="Dsc3_C"/>
</dbReference>
<accession>A0A4Z1P5D5</accession>
<dbReference type="PANTHER" id="PTHR28049">
    <property type="entry name" value="TRANSMEMBRANE PROTEIN YOR223W"/>
    <property type="match status" value="1"/>
</dbReference>
<protein>
    <recommendedName>
        <fullName evidence="6">Ubiquitin-like domain-containing protein</fullName>
    </recommendedName>
</protein>
<reference evidence="4 5" key="1">
    <citation type="submission" date="2019-04" db="EMBL/GenBank/DDBJ databases">
        <title>High contiguity whole genome sequence and gene annotation resource for two Venturia nashicola isolates.</title>
        <authorList>
            <person name="Prokchorchik M."/>
            <person name="Won K."/>
            <person name="Lee Y."/>
            <person name="Choi E.D."/>
            <person name="Segonzac C."/>
            <person name="Sohn K.H."/>
        </authorList>
    </citation>
    <scope>NUCLEOTIDE SEQUENCE [LARGE SCALE GENOMIC DNA]</scope>
    <source>
        <strain evidence="4 5">PRI2</strain>
    </source>
</reference>
<evidence type="ECO:0000259" key="3">
    <source>
        <dbReference type="Pfam" id="PF13373"/>
    </source>
</evidence>
<feature type="compositionally biased region" description="Low complexity" evidence="1">
    <location>
        <begin position="161"/>
        <end position="173"/>
    </location>
</feature>
<sequence>MADPPPEELLWLVIRFTTALPDLPLSISSPHTTPTLALKTLIRPHLPPDLANNRLRLIHGGKVLEDITSLYQSLLLKNRHPPPPLPPPPKSSNAKGKQPVRDDTGKKFDKDTRAKIYIHCSIGDVLTSEDLEQESSRAAETQEKLEENYHGNSTRSRRESTNSNSSLLPSTEPTGPRGFDRLLSTGFTQADVTSLRTTFLHHLSLTHTPDTMPHGRALLALEERWLDSSGTDAAGGDGFDDEESNSLDDMLWGNLVGFFWPLGALVWGVREDGVWTRRRMLSVATGVLVNLVFGFARLSSVRG</sequence>
<dbReference type="OrthoDB" id="2556122at2759"/>
<keyword evidence="5" id="KW-1185">Reference proteome</keyword>
<dbReference type="PANTHER" id="PTHR28049:SF1">
    <property type="entry name" value="DSC E3 UBIQUITIN LIGASE COMPLEX SUBUNIT 3"/>
    <property type="match status" value="1"/>
</dbReference>